<protein>
    <submittedName>
        <fullName evidence="1">Uncharacterized protein</fullName>
    </submittedName>
</protein>
<organism evidence="1">
    <name type="scientific">Podoviridae sp. ctIKM86</name>
    <dbReference type="NCBI Taxonomy" id="2827729"/>
    <lineage>
        <taxon>Viruses</taxon>
        <taxon>Duplodnaviria</taxon>
        <taxon>Heunggongvirae</taxon>
        <taxon>Uroviricota</taxon>
        <taxon>Caudoviricetes</taxon>
    </lineage>
</organism>
<reference evidence="1" key="1">
    <citation type="journal article" date="2021" name="Proc. Natl. Acad. Sci. U.S.A.">
        <title>A Catalog of Tens of Thousands of Viruses from Human Metagenomes Reveals Hidden Associations with Chronic Diseases.</title>
        <authorList>
            <person name="Tisza M.J."/>
            <person name="Buck C.B."/>
        </authorList>
    </citation>
    <scope>NUCLEOTIDE SEQUENCE</scope>
    <source>
        <strain evidence="1">CtIKM86</strain>
    </source>
</reference>
<accession>A0A8S5SMK4</accession>
<name>A0A8S5SMK4_9CAUD</name>
<proteinExistence type="predicted"/>
<sequence length="318" mass="36235">MQIDYLTCKWANKEHTAVLLEGLKLDGEDIGNFLADTSSDIGSEILQYLKDTKTDEPITKSVNRNVMPTVNISMQTAIQNMTKWFHSYVDTVAQNRGYASATDCLFNLFAADEDIKHEAQVFLTWKNKVFEIYRSYIKDFNNAQISILDFTTENLLAKLPALNWDADNTLDELGSIFGTQEVIQETNFISVKARTSEAVTKQYLKLKSVHCTDMYFKSSIRDIYVNGDLTAKANIEALLSTLKKDTDKVTFKAYSNFFIELTKKELTIIYKELLQNQLNVTKNYWNIQNQIAEATNLALLNRIDTNITISNFGTVDEA</sequence>
<evidence type="ECO:0000313" key="1">
    <source>
        <dbReference type="EMBL" id="DAF52300.1"/>
    </source>
</evidence>
<dbReference type="EMBL" id="BK032631">
    <property type="protein sequence ID" value="DAF52300.1"/>
    <property type="molecule type" value="Genomic_DNA"/>
</dbReference>